<dbReference type="Gene3D" id="6.10.250.2750">
    <property type="match status" value="1"/>
</dbReference>
<proteinExistence type="predicted"/>
<dbReference type="PANTHER" id="PTHR42905">
    <property type="entry name" value="PHOSPHOENOLPYRUVATE CARBOXYLASE"/>
    <property type="match status" value="1"/>
</dbReference>
<dbReference type="KEGG" id="sus:Acid_6197"/>
<dbReference type="InterPro" id="IPR015813">
    <property type="entry name" value="Pyrv/PenolPyrv_kinase-like_dom"/>
</dbReference>
<organism evidence="1">
    <name type="scientific">Solibacter usitatus (strain Ellin6076)</name>
    <dbReference type="NCBI Taxonomy" id="234267"/>
    <lineage>
        <taxon>Bacteria</taxon>
        <taxon>Pseudomonadati</taxon>
        <taxon>Acidobacteriota</taxon>
        <taxon>Terriglobia</taxon>
        <taxon>Bryobacterales</taxon>
        <taxon>Solibacteraceae</taxon>
        <taxon>Candidatus Solibacter</taxon>
    </lineage>
</organism>
<dbReference type="OrthoDB" id="9780430at2"/>
<dbReference type="FunCoup" id="Q01T97">
    <property type="interactions" value="293"/>
</dbReference>
<dbReference type="Pfam" id="PF13714">
    <property type="entry name" value="PEP_mutase"/>
    <property type="match status" value="1"/>
</dbReference>
<dbReference type="STRING" id="234267.Acid_6197"/>
<name>Q01T97_SOLUE</name>
<dbReference type="eggNOG" id="COG2513">
    <property type="taxonomic scope" value="Bacteria"/>
</dbReference>
<sequence>MTAAFRKLHESGCFVIPNPWDIGSARYLARLGFRALATTSSGFAFSRGLPDSPKAVSREMMLAHVAEMVGAAGLPVNADFQNGYADEPEDVAESVLRCVATGVAGLSIEDATGNANAPLYELRAATERIAAARSAIDRSGAGVLLTARAECYLVGQEDPLRESIRRLTAYAAAGADVLYAPGVRDREEIAAMVRAVHPKPVNVLMFADTGLRVSDLAELGVRRVSVGSSLARSAWTGFIRAAKAIAEEGSFAGFEGNVPFGDLDGFFRNW</sequence>
<dbReference type="SUPFAM" id="SSF51621">
    <property type="entry name" value="Phosphoenolpyruvate/pyruvate domain"/>
    <property type="match status" value="1"/>
</dbReference>
<gene>
    <name evidence="1" type="ordered locus">Acid_6197</name>
</gene>
<dbReference type="InterPro" id="IPR039556">
    <property type="entry name" value="ICL/PEPM"/>
</dbReference>
<dbReference type="HOGENOM" id="CLU_027389_2_1_0"/>
<dbReference type="CDD" id="cd00377">
    <property type="entry name" value="ICL_PEPM"/>
    <property type="match status" value="1"/>
</dbReference>
<dbReference type="PANTHER" id="PTHR42905:SF16">
    <property type="entry name" value="CARBOXYPHOSPHONOENOLPYRUVATE PHOSPHONOMUTASE-LIKE PROTEIN (AFU_ORTHOLOGUE AFUA_5G07230)"/>
    <property type="match status" value="1"/>
</dbReference>
<evidence type="ECO:0000313" key="1">
    <source>
        <dbReference type="EMBL" id="ABJ87123.1"/>
    </source>
</evidence>
<dbReference type="AlphaFoldDB" id="Q01T97"/>
<dbReference type="EMBL" id="CP000473">
    <property type="protein sequence ID" value="ABJ87123.1"/>
    <property type="molecule type" value="Genomic_DNA"/>
</dbReference>
<dbReference type="InParanoid" id="Q01T97"/>
<reference evidence="1" key="1">
    <citation type="submission" date="2006-10" db="EMBL/GenBank/DDBJ databases">
        <title>Complete sequence of Solibacter usitatus Ellin6076.</title>
        <authorList>
            <consortium name="US DOE Joint Genome Institute"/>
            <person name="Copeland A."/>
            <person name="Lucas S."/>
            <person name="Lapidus A."/>
            <person name="Barry K."/>
            <person name="Detter J.C."/>
            <person name="Glavina del Rio T."/>
            <person name="Hammon N."/>
            <person name="Israni S."/>
            <person name="Dalin E."/>
            <person name="Tice H."/>
            <person name="Pitluck S."/>
            <person name="Thompson L.S."/>
            <person name="Brettin T."/>
            <person name="Bruce D."/>
            <person name="Han C."/>
            <person name="Tapia R."/>
            <person name="Gilna P."/>
            <person name="Schmutz J."/>
            <person name="Larimer F."/>
            <person name="Land M."/>
            <person name="Hauser L."/>
            <person name="Kyrpides N."/>
            <person name="Mikhailova N."/>
            <person name="Janssen P.H."/>
            <person name="Kuske C.R."/>
            <person name="Richardson P."/>
        </authorList>
    </citation>
    <scope>NUCLEOTIDE SEQUENCE</scope>
    <source>
        <strain evidence="1">Ellin6076</strain>
    </source>
</reference>
<dbReference type="InterPro" id="IPR040442">
    <property type="entry name" value="Pyrv_kinase-like_dom_sf"/>
</dbReference>
<dbReference type="Gene3D" id="3.20.20.60">
    <property type="entry name" value="Phosphoenolpyruvate-binding domains"/>
    <property type="match status" value="1"/>
</dbReference>
<accession>Q01T97</accession>
<dbReference type="GO" id="GO:0003824">
    <property type="term" value="F:catalytic activity"/>
    <property type="evidence" value="ECO:0007669"/>
    <property type="project" value="InterPro"/>
</dbReference>
<evidence type="ECO:0008006" key="2">
    <source>
        <dbReference type="Google" id="ProtNLM"/>
    </source>
</evidence>
<protein>
    <recommendedName>
        <fullName evidence="2">2-methylisocitrate lyase</fullName>
    </recommendedName>
</protein>